<comment type="catalytic activity">
    <reaction evidence="4">
        <text>N(1)-(5-phospho-beta-D-ribosyl)glycinamide + (6R)-10-formyltetrahydrofolate = N(2)-formyl-N(1)-(5-phospho-beta-D-ribosyl)glycinamide + (6S)-5,6,7,8-tetrahydrofolate + H(+)</text>
        <dbReference type="Rhea" id="RHEA:15053"/>
        <dbReference type="ChEBI" id="CHEBI:15378"/>
        <dbReference type="ChEBI" id="CHEBI:57453"/>
        <dbReference type="ChEBI" id="CHEBI:143788"/>
        <dbReference type="ChEBI" id="CHEBI:147286"/>
        <dbReference type="ChEBI" id="CHEBI:195366"/>
        <dbReference type="EC" id="2.1.2.2"/>
    </reaction>
</comment>
<dbReference type="EMBL" id="FOZC01000003">
    <property type="protein sequence ID" value="SFR69349.1"/>
    <property type="molecule type" value="Genomic_DNA"/>
</dbReference>
<dbReference type="EC" id="2.1.2.2" evidence="4"/>
<dbReference type="HAMAP" id="MF_01930">
    <property type="entry name" value="PurN"/>
    <property type="match status" value="1"/>
</dbReference>
<dbReference type="GO" id="GO:0005737">
    <property type="term" value="C:cytoplasm"/>
    <property type="evidence" value="ECO:0007669"/>
    <property type="project" value="TreeGrafter"/>
</dbReference>
<dbReference type="NCBIfam" id="TIGR00639">
    <property type="entry name" value="PurN"/>
    <property type="match status" value="1"/>
</dbReference>
<feature type="active site" description="Proton donor" evidence="4">
    <location>
        <position position="110"/>
    </location>
</feature>
<evidence type="ECO:0000256" key="3">
    <source>
        <dbReference type="ARBA" id="ARBA00022755"/>
    </source>
</evidence>
<keyword evidence="2 4" id="KW-0808">Transferase</keyword>
<dbReference type="UniPathway" id="UPA00074">
    <property type="reaction ID" value="UER00126"/>
</dbReference>
<dbReference type="Proteomes" id="UP000214760">
    <property type="component" value="Unassembled WGS sequence"/>
</dbReference>
<evidence type="ECO:0000259" key="5">
    <source>
        <dbReference type="Pfam" id="PF00551"/>
    </source>
</evidence>
<dbReference type="PANTHER" id="PTHR43369:SF2">
    <property type="entry name" value="PHOSPHORIBOSYLGLYCINAMIDE FORMYLTRANSFERASE"/>
    <property type="match status" value="1"/>
</dbReference>
<dbReference type="InterPro" id="IPR036477">
    <property type="entry name" value="Formyl_transf_N_sf"/>
</dbReference>
<feature type="site" description="Raises pKa of active site His" evidence="4">
    <location>
        <position position="151"/>
    </location>
</feature>
<proteinExistence type="inferred from homology"/>
<evidence type="ECO:0000313" key="7">
    <source>
        <dbReference type="Proteomes" id="UP000214760"/>
    </source>
</evidence>
<dbReference type="InterPro" id="IPR002376">
    <property type="entry name" value="Formyl_transf_N"/>
</dbReference>
<reference evidence="6 7" key="1">
    <citation type="submission" date="2016-10" db="EMBL/GenBank/DDBJ databases">
        <authorList>
            <person name="de Groot N.N."/>
        </authorList>
    </citation>
    <scope>NUCLEOTIDE SEQUENCE [LARGE SCALE GENOMIC DNA]</scope>
    <source>
        <strain evidence="6 7">F</strain>
    </source>
</reference>
<sequence>MLNVLVMVSGGGTNLQAILDAVDNGAIRNTKVTAVISNNPNAYALERAKNHGIPAEVISPKNYATREEFNEALTERVKALCPDLIVLAGCLVKIPAQMVNAFRNRIINIHPALIPSFCGVGFYGLRVHEAALSRGVKVTGATVHFVDEGTDSGPILLQKAVDVLPGDTAEVLQKRVMEQAEWVILPKAIDMIAAGEIPIG</sequence>
<dbReference type="GO" id="GO:0004644">
    <property type="term" value="F:phosphoribosylglycinamide formyltransferase activity"/>
    <property type="evidence" value="ECO:0007669"/>
    <property type="project" value="UniProtKB-UniRule"/>
</dbReference>
<organism evidence="6 7">
    <name type="scientific">[Clostridium] aminophilum</name>
    <dbReference type="NCBI Taxonomy" id="1526"/>
    <lineage>
        <taxon>Bacteria</taxon>
        <taxon>Bacillati</taxon>
        <taxon>Bacillota</taxon>
        <taxon>Clostridia</taxon>
        <taxon>Lachnospirales</taxon>
        <taxon>Lachnospiraceae</taxon>
    </lineage>
</organism>
<dbReference type="PANTHER" id="PTHR43369">
    <property type="entry name" value="PHOSPHORIBOSYLGLYCINAMIDE FORMYLTRANSFERASE"/>
    <property type="match status" value="1"/>
</dbReference>
<dbReference type="SUPFAM" id="SSF53328">
    <property type="entry name" value="Formyltransferase"/>
    <property type="match status" value="1"/>
</dbReference>
<comment type="caution">
    <text evidence="4">Lacks conserved residue(s) required for the propagation of feature annotation.</text>
</comment>
<gene>
    <name evidence="4" type="primary">purN</name>
    <name evidence="6" type="ORF">SAMN02910262_00690</name>
</gene>
<dbReference type="RefSeq" id="WP_031471834.1">
    <property type="nucleotide sequence ID" value="NZ_FOZC01000003.1"/>
</dbReference>
<protein>
    <recommendedName>
        <fullName evidence="4">Phosphoribosylglycinamide formyltransferase</fullName>
        <ecNumber evidence="4">2.1.2.2</ecNumber>
    </recommendedName>
    <alternativeName>
        <fullName evidence="4">5'-phosphoribosylglycinamide transformylase</fullName>
    </alternativeName>
    <alternativeName>
        <fullName evidence="4">GAR transformylase</fullName>
        <shortName evidence="4">GART</shortName>
    </alternativeName>
</protein>
<evidence type="ECO:0000256" key="1">
    <source>
        <dbReference type="ARBA" id="ARBA00005054"/>
    </source>
</evidence>
<evidence type="ECO:0000256" key="2">
    <source>
        <dbReference type="ARBA" id="ARBA00022679"/>
    </source>
</evidence>
<name>A0A1I6IRS6_9FIRM</name>
<dbReference type="Pfam" id="PF00551">
    <property type="entry name" value="Formyl_trans_N"/>
    <property type="match status" value="1"/>
</dbReference>
<keyword evidence="3 4" id="KW-0658">Purine biosynthesis</keyword>
<accession>A0A1I6IRS6</accession>
<dbReference type="CDD" id="cd08645">
    <property type="entry name" value="FMT_core_GART"/>
    <property type="match status" value="1"/>
</dbReference>
<dbReference type="Gene3D" id="3.40.50.170">
    <property type="entry name" value="Formyl transferase, N-terminal domain"/>
    <property type="match status" value="1"/>
</dbReference>
<comment type="function">
    <text evidence="4">Catalyzes the transfer of a formyl group from 10-formyltetrahydrofolate to 5-phospho-ribosyl-glycinamide (GAR), producing 5-phospho-ribosyl-N-formylglycinamide (FGAR) and tetrahydrofolate.</text>
</comment>
<comment type="similarity">
    <text evidence="4">Belongs to the GART family.</text>
</comment>
<feature type="binding site" evidence="4">
    <location>
        <position position="66"/>
    </location>
    <ligand>
        <name>(6R)-10-formyltetrahydrofolate</name>
        <dbReference type="ChEBI" id="CHEBI:195366"/>
    </ligand>
</feature>
<feature type="binding site" evidence="4">
    <location>
        <begin position="12"/>
        <end position="14"/>
    </location>
    <ligand>
        <name>N(1)-(5-phospho-beta-D-ribosyl)glycinamide</name>
        <dbReference type="ChEBI" id="CHEBI:143788"/>
    </ligand>
</feature>
<feature type="binding site" evidence="4">
    <location>
        <position position="108"/>
    </location>
    <ligand>
        <name>(6R)-10-formyltetrahydrofolate</name>
        <dbReference type="ChEBI" id="CHEBI:195366"/>
    </ligand>
</feature>
<feature type="domain" description="Formyl transferase N-terminal" evidence="5">
    <location>
        <begin position="3"/>
        <end position="184"/>
    </location>
</feature>
<evidence type="ECO:0000313" key="6">
    <source>
        <dbReference type="EMBL" id="SFR69349.1"/>
    </source>
</evidence>
<evidence type="ECO:0000256" key="4">
    <source>
        <dbReference type="HAMAP-Rule" id="MF_01930"/>
    </source>
</evidence>
<dbReference type="GO" id="GO:0006189">
    <property type="term" value="P:'de novo' IMP biosynthetic process"/>
    <property type="evidence" value="ECO:0007669"/>
    <property type="project" value="UniProtKB-UniRule"/>
</dbReference>
<dbReference type="AlphaFoldDB" id="A0A1I6IRS6"/>
<comment type="pathway">
    <text evidence="1 4">Purine metabolism; IMP biosynthesis via de novo pathway; N(2)-formyl-N(1)-(5-phospho-D-ribosyl)glycinamide from N(1)-(5-phospho-D-ribosyl)glycinamide (10-formyl THF route): step 1/1.</text>
</comment>
<dbReference type="InterPro" id="IPR004607">
    <property type="entry name" value="GART"/>
</dbReference>